<dbReference type="GO" id="GO:0005524">
    <property type="term" value="F:ATP binding"/>
    <property type="evidence" value="ECO:0007669"/>
    <property type="project" value="UniProtKB-UniRule"/>
</dbReference>
<evidence type="ECO:0000313" key="9">
    <source>
        <dbReference type="EMBL" id="KZV33162.1"/>
    </source>
</evidence>
<dbReference type="EMBL" id="KV006333">
    <property type="protein sequence ID" value="KZV33162.1"/>
    <property type="molecule type" value="Genomic_DNA"/>
</dbReference>
<dbReference type="GO" id="GO:0007018">
    <property type="term" value="P:microtubule-based movement"/>
    <property type="evidence" value="ECO:0007669"/>
    <property type="project" value="InterPro"/>
</dbReference>
<dbReference type="GO" id="GO:0005871">
    <property type="term" value="C:kinesin complex"/>
    <property type="evidence" value="ECO:0007669"/>
    <property type="project" value="TreeGrafter"/>
</dbReference>
<evidence type="ECO:0000256" key="2">
    <source>
        <dbReference type="ARBA" id="ARBA00022741"/>
    </source>
</evidence>
<dbReference type="InterPro" id="IPR027640">
    <property type="entry name" value="Kinesin-like_fam"/>
</dbReference>
<dbReference type="Pfam" id="PF00225">
    <property type="entry name" value="Kinesin"/>
    <property type="match status" value="2"/>
</dbReference>
<dbReference type="InterPro" id="IPR027417">
    <property type="entry name" value="P-loop_NTPase"/>
</dbReference>
<feature type="domain" description="Kinesin motor" evidence="8">
    <location>
        <begin position="81"/>
        <end position="386"/>
    </location>
</feature>
<dbReference type="GO" id="GO:0005634">
    <property type="term" value="C:nucleus"/>
    <property type="evidence" value="ECO:0007669"/>
    <property type="project" value="TreeGrafter"/>
</dbReference>
<dbReference type="PROSITE" id="PS50067">
    <property type="entry name" value="KINESIN_MOTOR_2"/>
    <property type="match status" value="1"/>
</dbReference>
<keyword evidence="3 5" id="KW-0067">ATP-binding</keyword>
<feature type="coiled-coil region" evidence="6">
    <location>
        <begin position="596"/>
        <end position="630"/>
    </location>
</feature>
<feature type="compositionally biased region" description="Pro residues" evidence="7">
    <location>
        <begin position="1"/>
        <end position="11"/>
    </location>
</feature>
<feature type="binding site" evidence="5">
    <location>
        <begin position="201"/>
        <end position="208"/>
    </location>
    <ligand>
        <name>ATP</name>
        <dbReference type="ChEBI" id="CHEBI:30616"/>
    </ligand>
</feature>
<dbReference type="PRINTS" id="PR00380">
    <property type="entry name" value="KINESINHEAVY"/>
</dbReference>
<dbReference type="GO" id="GO:0003777">
    <property type="term" value="F:microtubule motor activity"/>
    <property type="evidence" value="ECO:0007669"/>
    <property type="project" value="InterPro"/>
</dbReference>
<dbReference type="GO" id="GO:0005874">
    <property type="term" value="C:microtubule"/>
    <property type="evidence" value="ECO:0007669"/>
    <property type="project" value="UniProtKB-KW"/>
</dbReference>
<dbReference type="GO" id="GO:0008017">
    <property type="term" value="F:microtubule binding"/>
    <property type="evidence" value="ECO:0007669"/>
    <property type="project" value="InterPro"/>
</dbReference>
<feature type="region of interest" description="Disordered" evidence="7">
    <location>
        <begin position="1054"/>
        <end position="1078"/>
    </location>
</feature>
<accession>A0A2Z7BFP2</accession>
<evidence type="ECO:0000256" key="6">
    <source>
        <dbReference type="SAM" id="Coils"/>
    </source>
</evidence>
<evidence type="ECO:0000256" key="5">
    <source>
        <dbReference type="PROSITE-ProRule" id="PRU00283"/>
    </source>
</evidence>
<dbReference type="InterPro" id="IPR001752">
    <property type="entry name" value="Kinesin_motor_dom"/>
</dbReference>
<dbReference type="InterPro" id="IPR019821">
    <property type="entry name" value="Kinesin_motor_CS"/>
</dbReference>
<dbReference type="AlphaFoldDB" id="A0A2Z7BFP2"/>
<evidence type="ECO:0000313" key="10">
    <source>
        <dbReference type="Proteomes" id="UP000250235"/>
    </source>
</evidence>
<feature type="region of interest" description="Disordered" evidence="7">
    <location>
        <begin position="1"/>
        <end position="47"/>
    </location>
</feature>
<keyword evidence="10" id="KW-1185">Reference proteome</keyword>
<dbReference type="SMART" id="SM00129">
    <property type="entry name" value="KISc"/>
    <property type="match status" value="1"/>
</dbReference>
<dbReference type="GO" id="GO:0016887">
    <property type="term" value="F:ATP hydrolysis activity"/>
    <property type="evidence" value="ECO:0007669"/>
    <property type="project" value="TreeGrafter"/>
</dbReference>
<keyword evidence="4 5" id="KW-0505">Motor protein</keyword>
<evidence type="ECO:0000256" key="1">
    <source>
        <dbReference type="ARBA" id="ARBA00022701"/>
    </source>
</evidence>
<evidence type="ECO:0000256" key="3">
    <source>
        <dbReference type="ARBA" id="ARBA00022840"/>
    </source>
</evidence>
<sequence length="1095" mass="121405">MEMKSPPPCPPTVTIRRNPPRKARATPSSAAPLCELFPSPGPPRDIPSCPLRDILSEESIEIPEDTGNHDIRNSPKNLPENLKVYLRIRPMDIHRHGVQSKKNVTESKNAWPKNPKVKIDSRPKLTKSNEICVQINDDLRSVTVLTPQALQETKRIKSEAYEGFSHVFSSEASQTDVYKKMVKPLVEDFLHGKSGLLVAMGPTGSGKTHTVFGCAREPGMVPLALRRIFSKNEIDGIQSSRKFHLSMFEICSEKGKAERLVDLLHDGGELSMQQSVIRGLQEVVVCDAQQAELLIAQGMLKRSTAMTNSNSQSRFAIGPLRAVPIDILTNSCSRSQCIINIRCGCNKGKEDIAGRSVLSIVDLAGAEKEKKTGNQGARLLESNFINNTSMVFAQCLRLTRYLREYLEGKKRMMLILTVKPGIEDYLDTSFLLRQASPFTKIKFKSMVEPVNSTCNKRPNQAFPQAGQLKKMKTNSDDAYLVAEGIVHRNVPLITSGRTMKVVKDGLNKKLQEIDDANLTEIEVLDDGFVSKEVSGKSSSDKGCLIDKNDNNRSYKFLQEFSKALWNVLKHYKEKLKGVENESCHLRDRLTKEQARNLDLQNELTHERMKLSHLENELNQLKSHHMCHKQACTDHELPVSLNYAFSSPSKDETASSSEVIESSVTFASSVEGEERCHQQREVLSKSINDALDAMGLKDTGMVNISRTENPPLSTDNAQHDFKTIGTLDMCSISETHYTSHAEDATGFKDTSMADMYSKPKDFSVSAVDVEDCMINTDKSDICCTSETNTLLEHVCHSSSHECEQADGTICGAGEITSVLDVEDRMINTGTSDICCTSETPCLLESVCLNPSHECEQAGENICCTSETASLLESAVDVEDSTINTGISGICCTSETTSQLESVCLNSGHECEQADENFVGEANNLKPESEYVLHGYCLDTSLECDSKYIPQDYDKLRYAYRDQSQLESGKTAFSKAKPPKNGETCFPAEAAQFNNEKSKANPSIAVLPKEEVDGSNKLKTISKFAPCGNVQHLEKPKRRLLPASSVLLKDISRLEVSDEEDKPKGARGAKRTLMDDKNRTQGSISLRHYLQLILTEE</sequence>
<dbReference type="PROSITE" id="PS00411">
    <property type="entry name" value="KINESIN_MOTOR_1"/>
    <property type="match status" value="1"/>
</dbReference>
<dbReference type="InterPro" id="IPR036961">
    <property type="entry name" value="Kinesin_motor_dom_sf"/>
</dbReference>
<organism evidence="9 10">
    <name type="scientific">Dorcoceras hygrometricum</name>
    <dbReference type="NCBI Taxonomy" id="472368"/>
    <lineage>
        <taxon>Eukaryota</taxon>
        <taxon>Viridiplantae</taxon>
        <taxon>Streptophyta</taxon>
        <taxon>Embryophyta</taxon>
        <taxon>Tracheophyta</taxon>
        <taxon>Spermatophyta</taxon>
        <taxon>Magnoliopsida</taxon>
        <taxon>eudicotyledons</taxon>
        <taxon>Gunneridae</taxon>
        <taxon>Pentapetalae</taxon>
        <taxon>asterids</taxon>
        <taxon>lamiids</taxon>
        <taxon>Lamiales</taxon>
        <taxon>Gesneriaceae</taxon>
        <taxon>Didymocarpoideae</taxon>
        <taxon>Trichosporeae</taxon>
        <taxon>Loxocarpinae</taxon>
        <taxon>Dorcoceras</taxon>
    </lineage>
</organism>
<dbReference type="PANTHER" id="PTHR24115:SF1008">
    <property type="entry name" value="KINESIN-LIKE PROTEIN SUBITO"/>
    <property type="match status" value="1"/>
</dbReference>
<feature type="region of interest" description="Disordered" evidence="7">
    <location>
        <begin position="98"/>
        <end position="120"/>
    </location>
</feature>
<keyword evidence="2 5" id="KW-0547">Nucleotide-binding</keyword>
<evidence type="ECO:0000256" key="4">
    <source>
        <dbReference type="ARBA" id="ARBA00023175"/>
    </source>
</evidence>
<protein>
    <submittedName>
        <fullName evidence="9">Bipolar kinesin KRP-130-like</fullName>
    </submittedName>
</protein>
<name>A0A2Z7BFP2_9LAMI</name>
<keyword evidence="1" id="KW-0493">Microtubule</keyword>
<gene>
    <name evidence="9" type="ORF">F511_18178</name>
</gene>
<evidence type="ECO:0000256" key="7">
    <source>
        <dbReference type="SAM" id="MobiDB-lite"/>
    </source>
</evidence>
<dbReference type="SUPFAM" id="SSF52540">
    <property type="entry name" value="P-loop containing nucleoside triphosphate hydrolases"/>
    <property type="match status" value="1"/>
</dbReference>
<reference evidence="9 10" key="1">
    <citation type="journal article" date="2015" name="Proc. Natl. Acad. Sci. U.S.A.">
        <title>The resurrection genome of Boea hygrometrica: A blueprint for survival of dehydration.</title>
        <authorList>
            <person name="Xiao L."/>
            <person name="Yang G."/>
            <person name="Zhang L."/>
            <person name="Yang X."/>
            <person name="Zhao S."/>
            <person name="Ji Z."/>
            <person name="Zhou Q."/>
            <person name="Hu M."/>
            <person name="Wang Y."/>
            <person name="Chen M."/>
            <person name="Xu Y."/>
            <person name="Jin H."/>
            <person name="Xiao X."/>
            <person name="Hu G."/>
            <person name="Bao F."/>
            <person name="Hu Y."/>
            <person name="Wan P."/>
            <person name="Li L."/>
            <person name="Deng X."/>
            <person name="Kuang T."/>
            <person name="Xiang C."/>
            <person name="Zhu J.K."/>
            <person name="Oliver M.J."/>
            <person name="He Y."/>
        </authorList>
    </citation>
    <scope>NUCLEOTIDE SEQUENCE [LARGE SCALE GENOMIC DNA]</scope>
    <source>
        <strain evidence="10">cv. XS01</strain>
    </source>
</reference>
<dbReference type="OrthoDB" id="123929at2759"/>
<proteinExistence type="inferred from homology"/>
<dbReference type="Gene3D" id="3.40.850.10">
    <property type="entry name" value="Kinesin motor domain"/>
    <property type="match status" value="1"/>
</dbReference>
<dbReference type="Proteomes" id="UP000250235">
    <property type="component" value="Unassembled WGS sequence"/>
</dbReference>
<dbReference type="PANTHER" id="PTHR24115">
    <property type="entry name" value="KINESIN-RELATED"/>
    <property type="match status" value="1"/>
</dbReference>
<evidence type="ECO:0000259" key="8">
    <source>
        <dbReference type="PROSITE" id="PS50067"/>
    </source>
</evidence>
<comment type="similarity">
    <text evidence="5">Belongs to the TRAFAC class myosin-kinesin ATPase superfamily. Kinesin family.</text>
</comment>
<keyword evidence="6" id="KW-0175">Coiled coil</keyword>